<keyword evidence="5" id="KW-0732">Signal</keyword>
<evidence type="ECO:0000256" key="10">
    <source>
        <dbReference type="SAM" id="Phobius"/>
    </source>
</evidence>
<keyword evidence="2" id="KW-0244">Early protein</keyword>
<reference evidence="18" key="3">
    <citation type="submission" date="2021-05" db="EMBL/GenBank/DDBJ databases">
        <authorList>
            <person name="Dubovitskiy N.A."/>
            <person name="Sobolev I.A."/>
            <person name="Kurskaya O.G."/>
            <person name="Anoshina A.V."/>
            <person name="Leonova N.V."/>
            <person name="Murashkina T.A."/>
            <person name="Solomatina M.V."/>
            <person name="Derko A.A."/>
            <person name="Saroyan T.A."/>
            <person name="Kabilov M.R."/>
            <person name="Tupikin A.E."/>
            <person name="Sharshov K.A."/>
            <person name="Shestopalov A.M."/>
        </authorList>
    </citation>
    <scope>NUCLEOTIDE SEQUENCE</scope>
    <source>
        <strain evidence="18">HAdVC/Novosibirsk/8.65Hp/2020</strain>
    </source>
</reference>
<dbReference type="GO" id="GO:0033644">
    <property type="term" value="C:host cell membrane"/>
    <property type="evidence" value="ECO:0007669"/>
    <property type="project" value="UniProtKB-SubCell"/>
</dbReference>
<name>A0A3Q9HJA6_9ADEN</name>
<dbReference type="Pfam" id="PF04834">
    <property type="entry name" value="Adeno_E3_14_5"/>
    <property type="match status" value="1"/>
</dbReference>
<evidence type="ECO:0000256" key="7">
    <source>
        <dbReference type="ARBA" id="ARBA00022989"/>
    </source>
</evidence>
<proteinExistence type="predicted"/>
<keyword evidence="9" id="KW-0325">Glycoprotein</keyword>
<evidence type="ECO:0000256" key="8">
    <source>
        <dbReference type="ARBA" id="ARBA00023136"/>
    </source>
</evidence>
<dbReference type="Proteomes" id="UP000315815">
    <property type="component" value="Segment"/>
</dbReference>
<evidence type="ECO:0000256" key="9">
    <source>
        <dbReference type="ARBA" id="ARBA00023180"/>
    </source>
</evidence>
<keyword evidence="4 10" id="KW-0812">Transmembrane</keyword>
<comment type="subcellular location">
    <subcellularLocation>
        <location evidence="1">Host membrane</location>
        <topology evidence="1">Single-pass membrane protein</topology>
    </subcellularLocation>
</comment>
<evidence type="ECO:0000313" key="12">
    <source>
        <dbReference type="EMBL" id="AZR66373.1"/>
    </source>
</evidence>
<evidence type="ECO:0000256" key="3">
    <source>
        <dbReference type="ARBA" id="ARBA00022553"/>
    </source>
</evidence>
<evidence type="ECO:0000313" key="17">
    <source>
        <dbReference type="EMBL" id="QDO15179.1"/>
    </source>
</evidence>
<sequence>MKITWIFLLIFYTLTVVCSQTSKPPQRHVSCRFTRIWNIPSCYTEKSDLSETWLYAIISVFVFCSTIIALAIYPYLDIGWNAIDAMNHSTFPAPAIIQMQPIVAGGIVPANQHRPPSPTPTEISYFNLTGGDD</sequence>
<dbReference type="Proteomes" id="UP000316857">
    <property type="component" value="Segment"/>
</dbReference>
<evidence type="ECO:0000256" key="6">
    <source>
        <dbReference type="ARBA" id="ARBA00022870"/>
    </source>
</evidence>
<evidence type="ECO:0000256" key="4">
    <source>
        <dbReference type="ARBA" id="ARBA00022692"/>
    </source>
</evidence>
<dbReference type="EMBL" id="MH121116">
    <property type="protein sequence ID" value="AZR67863.1"/>
    <property type="molecule type" value="Genomic_DNA"/>
</dbReference>
<evidence type="ECO:0000313" key="11">
    <source>
        <dbReference type="EMBL" id="AZR66337.1"/>
    </source>
</evidence>
<keyword evidence="7 10" id="KW-1133">Transmembrane helix</keyword>
<evidence type="ECO:0000313" key="15">
    <source>
        <dbReference type="EMBL" id="AZR67229.1"/>
    </source>
</evidence>
<protein>
    <submittedName>
        <fullName evidence="13 17 18">E3 RID-beta</fullName>
    </submittedName>
</protein>
<dbReference type="EMBL" id="MH121076">
    <property type="protein sequence ID" value="AZR66445.1"/>
    <property type="molecule type" value="Genomic_DNA"/>
</dbReference>
<dbReference type="Proteomes" id="UP000316554">
    <property type="component" value="Genome"/>
</dbReference>
<organism evidence="13">
    <name type="scientific">Human mastadenovirus C</name>
    <dbReference type="NCBI Taxonomy" id="129951"/>
    <lineage>
        <taxon>Viruses</taxon>
        <taxon>Varidnaviria</taxon>
        <taxon>Bamfordvirae</taxon>
        <taxon>Preplasmiviricota</taxon>
        <taxon>Polisuviricotina</taxon>
        <taxon>Pharingeaviricetes</taxon>
        <taxon>Rowavirales</taxon>
        <taxon>Adenoviridae</taxon>
        <taxon>Mastadenovirus</taxon>
        <taxon>Mastadenovirus caesari</taxon>
    </lineage>
</organism>
<dbReference type="EMBL" id="MK041225">
    <property type="protein sequence ID" value="QDO15179.1"/>
    <property type="molecule type" value="Genomic_DNA"/>
</dbReference>
<dbReference type="EMBL" id="MH121073">
    <property type="protein sequence ID" value="AZR66337.1"/>
    <property type="molecule type" value="Genomic_DNA"/>
</dbReference>
<accession>A0A3Q9HJA6</accession>
<dbReference type="EMBL" id="MZ151860">
    <property type="protein sequence ID" value="QYJ58073.1"/>
    <property type="molecule type" value="Genomic_DNA"/>
</dbReference>
<dbReference type="EMBL" id="MH121098">
    <property type="protein sequence ID" value="AZR67229.1"/>
    <property type="molecule type" value="Genomic_DNA"/>
</dbReference>
<feature type="transmembrane region" description="Helical" evidence="10">
    <location>
        <begin position="53"/>
        <end position="76"/>
    </location>
</feature>
<dbReference type="GO" id="GO:0009966">
    <property type="term" value="P:regulation of signal transduction"/>
    <property type="evidence" value="ECO:0007669"/>
    <property type="project" value="InterPro"/>
</dbReference>
<dbReference type="EMBL" id="MH121075">
    <property type="protein sequence ID" value="AZR66409.1"/>
    <property type="molecule type" value="Genomic_DNA"/>
</dbReference>
<dbReference type="Proteomes" id="UP000318423">
    <property type="component" value="Segment"/>
</dbReference>
<dbReference type="Proteomes" id="UP000315094">
    <property type="component" value="Segment"/>
</dbReference>
<gene>
    <name evidence="17" type="primary">E3B</name>
</gene>
<evidence type="ECO:0000313" key="14">
    <source>
        <dbReference type="EMBL" id="AZR66445.1"/>
    </source>
</evidence>
<dbReference type="GO" id="GO:0016020">
    <property type="term" value="C:membrane"/>
    <property type="evidence" value="ECO:0007669"/>
    <property type="project" value="InterPro"/>
</dbReference>
<evidence type="ECO:0000256" key="2">
    <source>
        <dbReference type="ARBA" id="ARBA00022518"/>
    </source>
</evidence>
<dbReference type="InterPro" id="IPR008131">
    <property type="entry name" value="Adeno_E3_14_5"/>
</dbReference>
<evidence type="ECO:0000313" key="13">
    <source>
        <dbReference type="EMBL" id="AZR66409.1"/>
    </source>
</evidence>
<evidence type="ECO:0000313" key="16">
    <source>
        <dbReference type="EMBL" id="AZR67863.1"/>
    </source>
</evidence>
<reference evidence="17" key="1">
    <citation type="submission" date="2018-10" db="EMBL/GenBank/DDBJ databases">
        <title>Molecular Evolution and Recombination Characteristics of Species C Human Adenovirus circulating in the Mainland of China.</title>
        <authorList>
            <person name="Mao N."/>
            <person name="Zhu Z."/>
            <person name="Rivailler P."/>
            <person name="Xu W."/>
        </authorList>
    </citation>
    <scope>NUCLEOTIDE SEQUENCE</scope>
    <source>
        <strain evidence="17">Human/Gansu-CHN/1111872/2015</strain>
    </source>
</reference>
<keyword evidence="6" id="KW-1043">Host membrane</keyword>
<evidence type="ECO:0000256" key="5">
    <source>
        <dbReference type="ARBA" id="ARBA00022729"/>
    </source>
</evidence>
<evidence type="ECO:0000256" key="1">
    <source>
        <dbReference type="ARBA" id="ARBA00004379"/>
    </source>
</evidence>
<keyword evidence="3" id="KW-0597">Phosphoprotein</keyword>
<reference evidence="13" key="2">
    <citation type="journal article" date="2019" name="Sci. Rep.">
        <title>Molecular Evolution of Human Adenovirus (HAdV) Species C.</title>
        <authorList>
            <person name="Dhingra A."/>
            <person name="Heim A."/>
        </authorList>
    </citation>
    <scope>NUCLEOTIDE SEQUENCE [LARGE SCALE GENOMIC DNA]</scope>
    <source>
        <strain evidence="15">30C1</strain>
        <strain evidence="11">4C1</strain>
        <strain evidence="16">50C1</strain>
        <strain evidence="12">5C1</strain>
        <strain evidence="13">6C1</strain>
        <strain evidence="14">7C1</strain>
    </source>
</reference>
<dbReference type="Proteomes" id="UP000319027">
    <property type="component" value="Segment"/>
</dbReference>
<evidence type="ECO:0000313" key="18">
    <source>
        <dbReference type="EMBL" id="QYJ58073.1"/>
    </source>
</evidence>
<dbReference type="EMBL" id="MH121074">
    <property type="protein sequence ID" value="AZR66373.1"/>
    <property type="molecule type" value="Genomic_DNA"/>
</dbReference>
<keyword evidence="8 10" id="KW-0472">Membrane</keyword>